<dbReference type="PANTHER" id="PTHR12411">
    <property type="entry name" value="CYSTEINE PROTEASE FAMILY C1-RELATED"/>
    <property type="match status" value="1"/>
</dbReference>
<feature type="chain" id="PRO_5042842682" description="BIG2 domain-containing protein" evidence="2">
    <location>
        <begin position="28"/>
        <end position="1048"/>
    </location>
</feature>
<feature type="signal peptide" evidence="2">
    <location>
        <begin position="1"/>
        <end position="27"/>
    </location>
</feature>
<gene>
    <name evidence="5" type="ORF">A5888_003189</name>
</gene>
<reference evidence="5" key="1">
    <citation type="submission" date="2017-05" db="EMBL/GenBank/DDBJ databases">
        <authorList>
            <consortium name="The Broad Institute Genomics Platform"/>
            <consortium name="The Broad Institute Genomic Center for Infectious Diseases"/>
            <person name="Earl A."/>
            <person name="Manson A."/>
            <person name="Schwartman J."/>
            <person name="Gilmore M."/>
            <person name="Abouelleil A."/>
            <person name="Cao P."/>
            <person name="Chapman S."/>
            <person name="Cusick C."/>
            <person name="Shea T."/>
            <person name="Young S."/>
            <person name="Neafsey D."/>
            <person name="Nusbaum C."/>
            <person name="Birren B."/>
        </authorList>
    </citation>
    <scope>NUCLEOTIDE SEQUENCE</scope>
    <source>
        <strain evidence="5">9E7_DIV0242</strain>
    </source>
</reference>
<dbReference type="Pfam" id="PF00112">
    <property type="entry name" value="Peptidase_C1"/>
    <property type="match status" value="1"/>
</dbReference>
<dbReference type="SMART" id="SM00645">
    <property type="entry name" value="Pept_C1"/>
    <property type="match status" value="1"/>
</dbReference>
<evidence type="ECO:0000313" key="5">
    <source>
        <dbReference type="EMBL" id="WYJ91421.1"/>
    </source>
</evidence>
<evidence type="ECO:0000256" key="2">
    <source>
        <dbReference type="SAM" id="SignalP"/>
    </source>
</evidence>
<dbReference type="Pfam" id="PF02368">
    <property type="entry name" value="Big_2"/>
    <property type="match status" value="1"/>
</dbReference>
<dbReference type="Gene3D" id="3.90.70.10">
    <property type="entry name" value="Cysteine proteinases"/>
    <property type="match status" value="1"/>
</dbReference>
<evidence type="ECO:0008006" key="7">
    <source>
        <dbReference type="Google" id="ProtNLM"/>
    </source>
</evidence>
<evidence type="ECO:0000256" key="1">
    <source>
        <dbReference type="ARBA" id="ARBA00008455"/>
    </source>
</evidence>
<name>A0AAQ3Y1N2_9ENTE</name>
<dbReference type="PROSITE" id="PS00639">
    <property type="entry name" value="THIOL_PROTEASE_HIS"/>
    <property type="match status" value="1"/>
</dbReference>
<dbReference type="PROSITE" id="PS00139">
    <property type="entry name" value="THIOL_PROTEASE_CYS"/>
    <property type="match status" value="1"/>
</dbReference>
<dbReference type="SUPFAM" id="SSF54001">
    <property type="entry name" value="Cysteine proteinases"/>
    <property type="match status" value="1"/>
</dbReference>
<evidence type="ECO:0000259" key="4">
    <source>
        <dbReference type="SMART" id="SM00645"/>
    </source>
</evidence>
<dbReference type="InterPro" id="IPR000668">
    <property type="entry name" value="Peptidase_C1A_C"/>
</dbReference>
<dbReference type="InterPro" id="IPR003343">
    <property type="entry name" value="Big_2"/>
</dbReference>
<organism evidence="5 6">
    <name type="scientific">Candidatus Enterococcus clewellii</name>
    <dbReference type="NCBI Taxonomy" id="1834193"/>
    <lineage>
        <taxon>Bacteria</taxon>
        <taxon>Bacillati</taxon>
        <taxon>Bacillota</taxon>
        <taxon>Bacilli</taxon>
        <taxon>Lactobacillales</taxon>
        <taxon>Enterococcaceae</taxon>
        <taxon>Enterococcus</taxon>
    </lineage>
</organism>
<dbReference type="EMBL" id="CP147247">
    <property type="protein sequence ID" value="WYJ91421.1"/>
    <property type="molecule type" value="Genomic_DNA"/>
</dbReference>
<dbReference type="InterPro" id="IPR000169">
    <property type="entry name" value="Pept_cys_AS"/>
</dbReference>
<evidence type="ECO:0000313" key="6">
    <source>
        <dbReference type="Proteomes" id="UP000195141"/>
    </source>
</evidence>
<reference evidence="5" key="2">
    <citation type="submission" date="2024-03" db="EMBL/GenBank/DDBJ databases">
        <title>The Genome Sequence of Enterococcus sp. DIV0242b.</title>
        <authorList>
            <consortium name="The Broad Institute Genomics Platform"/>
            <consortium name="The Broad Institute Microbial Omics Core"/>
            <consortium name="The Broad Institute Genomic Center for Infectious Diseases"/>
            <person name="Earl A."/>
            <person name="Manson A."/>
            <person name="Gilmore M."/>
            <person name="Schwartman J."/>
            <person name="Shea T."/>
            <person name="Abouelleil A."/>
            <person name="Cao P."/>
            <person name="Chapman S."/>
            <person name="Cusick C."/>
            <person name="Young S."/>
            <person name="Neafsey D."/>
            <person name="Nusbaum C."/>
            <person name="Birren B."/>
        </authorList>
    </citation>
    <scope>NUCLEOTIDE SEQUENCE</scope>
    <source>
        <strain evidence="5">9E7_DIV0242</strain>
    </source>
</reference>
<keyword evidence="6" id="KW-1185">Reference proteome</keyword>
<feature type="domain" description="BIG2" evidence="3">
    <location>
        <begin position="525"/>
        <end position="602"/>
    </location>
</feature>
<evidence type="ECO:0000259" key="3">
    <source>
        <dbReference type="SMART" id="SM00635"/>
    </source>
</evidence>
<dbReference type="GO" id="GO:0008234">
    <property type="term" value="F:cysteine-type peptidase activity"/>
    <property type="evidence" value="ECO:0007669"/>
    <property type="project" value="InterPro"/>
</dbReference>
<accession>A0AAQ3Y1N2</accession>
<dbReference type="InterPro" id="IPR013128">
    <property type="entry name" value="Peptidase_C1A"/>
</dbReference>
<dbReference type="GO" id="GO:0006508">
    <property type="term" value="P:proteolysis"/>
    <property type="evidence" value="ECO:0007669"/>
    <property type="project" value="InterPro"/>
</dbReference>
<dbReference type="InterPro" id="IPR008964">
    <property type="entry name" value="Invasin/intimin_cell_adhesion"/>
</dbReference>
<dbReference type="Proteomes" id="UP000195141">
    <property type="component" value="Chromosome"/>
</dbReference>
<comment type="similarity">
    <text evidence="1">Belongs to the peptidase C1 family.</text>
</comment>
<dbReference type="SMART" id="SM00635">
    <property type="entry name" value="BID_2"/>
    <property type="match status" value="1"/>
</dbReference>
<dbReference type="SUPFAM" id="SSF49373">
    <property type="entry name" value="Invasin/intimin cell-adhesion fragments"/>
    <property type="match status" value="1"/>
</dbReference>
<sequence>MRVKKGALLSISALFLSLSFFGQQGFAEEQVLKVENVEQIIEEGAGITQENGPLIPQTNEAVNKAKNLLPEKFDFNSGNVQTIMRDQGRVGICWAYSALDVITSSNKKEFGVEYTLSPNYYNYYSGRQSFSDAVNPYGDRALNDGGTHASLFFQSALNNNGTLEEDFPTPLDPALNTPMPLADFEKIKEKKSPIYVEGIEKIPAISYNSSEASRKAKIEEMKNKIYEYGAVAFSYYEESTHNSKYYDNQLKSSFVPVSDVGTALVPKQGTDLARVNHGVTIVGWDNTYSKDNFTITPTNDGAFLVKNSWGEEPIGAGYFYISYEDIYVLCSEIYAADTKMEQFDNVRTYVNKERSNYYNFSSNTNSVYLASTYSTQEKTELLKAVSFYSEQKGIDYEVYYLNKGIRSWETINNHANMTKIATGTVTSAGMKEIPTESVEIEKQSDYSIIIKVNYPKDISSFHTVFQAVKSAENGSFPDLPAGRTFVSYENAENRIFWRGISDGDLFGGSFKGNLYVNAYTDNLEPLSAIHLSPESKDIPIGGKEQLTAILTPENATNKKITWTSSNPEFVTVDDKGNIYGIKTGTATITATAEDGNKTATSIITVTENDDHGDDHTSATEIELNEMVNFTTHRSGDWDYFSFTPEESGLYVTRVERTKGDNNTFFSLVLSGSTDAYAVTEDKSLYNHVSSLIAGRTYSVALHKNNSLNDPLPAGSEGTLKVMKLSRSIELKSAVTSYELMALGTTKSLDVQVDCPPEIEVYKLKYATEWNKNNISIDQTGLITAENQGVSQYYVSTTFVQGTFNVLNQRIEVSDDHSNDFRFATKLNLNEAVDFTTEYSGDLDYFSFTPEESGLYVTRVERTKGDNNTFFSLVLSGSTDAYAVTEDKSLYNHVSSLIAGRTYSVALHKNNSLNDPLPAGSEGTLKVMKLSRSIELKSAVTSYELMALGTTKSLNVQVDCPPEIEVYKLKYATEWNKNNISIDQTGLITAENQGVSQYYVSTTFVQGTFNVLNQRIEVSDDYSNDFRFATKLNLNEAVDSTTEYSGGLD</sequence>
<proteinExistence type="inferred from homology"/>
<keyword evidence="2" id="KW-0732">Signal</keyword>
<dbReference type="RefSeq" id="WP_339101691.1">
    <property type="nucleotide sequence ID" value="NZ_CP147247.1"/>
</dbReference>
<feature type="domain" description="Peptidase C1A papain C-terminal" evidence="4">
    <location>
        <begin position="69"/>
        <end position="337"/>
    </location>
</feature>
<dbReference type="InterPro" id="IPR038765">
    <property type="entry name" value="Papain-like_cys_pep_sf"/>
</dbReference>
<protein>
    <recommendedName>
        <fullName evidence="7">BIG2 domain-containing protein</fullName>
    </recommendedName>
</protein>
<dbReference type="CDD" id="cd02619">
    <property type="entry name" value="Peptidase_C1"/>
    <property type="match status" value="1"/>
</dbReference>
<dbReference type="AlphaFoldDB" id="A0AAQ3Y1N2"/>
<dbReference type="InterPro" id="IPR025660">
    <property type="entry name" value="Pept_his_AS"/>
</dbReference>
<dbReference type="Gene3D" id="2.60.40.1080">
    <property type="match status" value="1"/>
</dbReference>